<sequence>MILDMAGSCQQIRRRALENSVAEVRWESRKTTNEITRRHCPGGDQGCAERQRHNEEYGKWKSRTRLGMERWRAKAGSCCGVALQARKLNRGQDTTWSPFDQREADDRACLASTAGLLLPSGAPT</sequence>
<protein>
    <submittedName>
        <fullName evidence="1">Uncharacterized protein</fullName>
    </submittedName>
</protein>
<reference evidence="1" key="1">
    <citation type="submission" date="2020-03" db="EMBL/GenBank/DDBJ databases">
        <authorList>
            <person name="Weist P."/>
        </authorList>
    </citation>
    <scope>NUCLEOTIDE SEQUENCE</scope>
</reference>
<dbReference type="Proteomes" id="UP001153269">
    <property type="component" value="Unassembled WGS sequence"/>
</dbReference>
<keyword evidence="2" id="KW-1185">Reference proteome</keyword>
<comment type="caution">
    <text evidence="1">The sequence shown here is derived from an EMBL/GenBank/DDBJ whole genome shotgun (WGS) entry which is preliminary data.</text>
</comment>
<evidence type="ECO:0000313" key="1">
    <source>
        <dbReference type="EMBL" id="CAB1448693.1"/>
    </source>
</evidence>
<proteinExistence type="predicted"/>
<dbReference type="AlphaFoldDB" id="A0A9N7Z2A6"/>
<dbReference type="EMBL" id="CADEAL010003986">
    <property type="protein sequence ID" value="CAB1448693.1"/>
    <property type="molecule type" value="Genomic_DNA"/>
</dbReference>
<name>A0A9N7Z2A6_PLEPL</name>
<gene>
    <name evidence="1" type="ORF">PLEPLA_LOCUS36342</name>
</gene>
<evidence type="ECO:0000313" key="2">
    <source>
        <dbReference type="Proteomes" id="UP001153269"/>
    </source>
</evidence>
<organism evidence="1 2">
    <name type="scientific">Pleuronectes platessa</name>
    <name type="common">European plaice</name>
    <dbReference type="NCBI Taxonomy" id="8262"/>
    <lineage>
        <taxon>Eukaryota</taxon>
        <taxon>Metazoa</taxon>
        <taxon>Chordata</taxon>
        <taxon>Craniata</taxon>
        <taxon>Vertebrata</taxon>
        <taxon>Euteleostomi</taxon>
        <taxon>Actinopterygii</taxon>
        <taxon>Neopterygii</taxon>
        <taxon>Teleostei</taxon>
        <taxon>Neoteleostei</taxon>
        <taxon>Acanthomorphata</taxon>
        <taxon>Carangaria</taxon>
        <taxon>Pleuronectiformes</taxon>
        <taxon>Pleuronectoidei</taxon>
        <taxon>Pleuronectidae</taxon>
        <taxon>Pleuronectes</taxon>
    </lineage>
</organism>
<accession>A0A9N7Z2A6</accession>